<name>A0ABS6F5E3_9FIRM</name>
<dbReference type="EMBL" id="JAHLQN010000001">
    <property type="protein sequence ID" value="MBU5625491.1"/>
    <property type="molecule type" value="Genomic_DNA"/>
</dbReference>
<proteinExistence type="predicted"/>
<dbReference type="Proteomes" id="UP000787672">
    <property type="component" value="Unassembled WGS sequence"/>
</dbReference>
<sequence length="104" mass="11837">MTMRTVTAGAAGLIRRPIQQKSLFFLGKEKYEMEMSTETTMRATVCKVHRCCLCVCDHCTQQEVIVHYDNACCFHVGQRVCIHYDGMMTRSIPPQINATCIECL</sequence>
<comment type="caution">
    <text evidence="1">The sequence shown here is derived from an EMBL/GenBank/DDBJ whole genome shotgun (WGS) entry which is preliminary data.</text>
</comment>
<evidence type="ECO:0000313" key="2">
    <source>
        <dbReference type="Proteomes" id="UP000787672"/>
    </source>
</evidence>
<gene>
    <name evidence="1" type="ORF">KQI82_00895</name>
</gene>
<reference evidence="1 2" key="1">
    <citation type="submission" date="2021-06" db="EMBL/GenBank/DDBJ databases">
        <authorList>
            <person name="Sun Q."/>
            <person name="Li D."/>
        </authorList>
    </citation>
    <scope>NUCLEOTIDE SEQUENCE [LARGE SCALE GENOMIC DNA]</scope>
    <source>
        <strain evidence="1 2">MSJ-2</strain>
    </source>
</reference>
<dbReference type="RefSeq" id="WP_216557395.1">
    <property type="nucleotide sequence ID" value="NZ_JAHLQN010000001.1"/>
</dbReference>
<protein>
    <submittedName>
        <fullName evidence="1">Uncharacterized protein</fullName>
    </submittedName>
</protein>
<keyword evidence="2" id="KW-1185">Reference proteome</keyword>
<accession>A0ABS6F5E3</accession>
<organism evidence="1 2">
    <name type="scientific">Dysosmobacter acutus</name>
    <dbReference type="NCBI Taxonomy" id="2841504"/>
    <lineage>
        <taxon>Bacteria</taxon>
        <taxon>Bacillati</taxon>
        <taxon>Bacillota</taxon>
        <taxon>Clostridia</taxon>
        <taxon>Eubacteriales</taxon>
        <taxon>Oscillospiraceae</taxon>
        <taxon>Dysosmobacter</taxon>
    </lineage>
</organism>
<evidence type="ECO:0000313" key="1">
    <source>
        <dbReference type="EMBL" id="MBU5625491.1"/>
    </source>
</evidence>